<reference evidence="1 2" key="1">
    <citation type="submission" date="2013-01" db="EMBL/GenBank/DDBJ databases">
        <authorList>
            <person name="Harkins D.M."/>
            <person name="Durkin A.S."/>
            <person name="Brinkac L.M."/>
            <person name="Haft D.H."/>
            <person name="Selengut J.D."/>
            <person name="Sanka R."/>
            <person name="DePew J."/>
            <person name="Purushe J."/>
            <person name="Galloway R.L."/>
            <person name="Vinetz J.M."/>
            <person name="Sutton G.G."/>
            <person name="Nierman W.C."/>
            <person name="Fouts D.E."/>
        </authorList>
    </citation>
    <scope>NUCLEOTIDE SEQUENCE [LARGE SCALE GENOMIC DNA]</scope>
    <source>
        <strain evidence="1 2">Sponselee CDC</strain>
    </source>
</reference>
<evidence type="ECO:0000313" key="2">
    <source>
        <dbReference type="Proteomes" id="UP000011873"/>
    </source>
</evidence>
<gene>
    <name evidence="1" type="ORF">LEP1GSC016_2632</name>
</gene>
<sequence length="56" mass="6815">MKSIQERFSQRPKKEYFLFLLPKGNIRITRLQSLQSEIHKLKRNFALIFLLLLLKQ</sequence>
<comment type="caution">
    <text evidence="1">The sequence shown here is derived from an EMBL/GenBank/DDBJ whole genome shotgun (WGS) entry which is preliminary data.</text>
</comment>
<name>M6BTV0_LEPBO</name>
<dbReference type="AlphaFoldDB" id="M6BTV0"/>
<evidence type="ECO:0000313" key="1">
    <source>
        <dbReference type="EMBL" id="EMJ83187.1"/>
    </source>
</evidence>
<protein>
    <submittedName>
        <fullName evidence="1">Uncharacterized protein</fullName>
    </submittedName>
</protein>
<proteinExistence type="predicted"/>
<dbReference type="PATRIC" id="fig|1218567.3.peg.1239"/>
<dbReference type="EMBL" id="ANMU01000050">
    <property type="protein sequence ID" value="EMJ83187.1"/>
    <property type="molecule type" value="Genomic_DNA"/>
</dbReference>
<dbReference type="Proteomes" id="UP000011873">
    <property type="component" value="Unassembled WGS sequence"/>
</dbReference>
<accession>M6BTV0</accession>
<organism evidence="1 2">
    <name type="scientific">Leptospira borgpetersenii serovar Hardjo-bovis str. Sponselee</name>
    <dbReference type="NCBI Taxonomy" id="1303729"/>
    <lineage>
        <taxon>Bacteria</taxon>
        <taxon>Pseudomonadati</taxon>
        <taxon>Spirochaetota</taxon>
        <taxon>Spirochaetia</taxon>
        <taxon>Leptospirales</taxon>
        <taxon>Leptospiraceae</taxon>
        <taxon>Leptospira</taxon>
    </lineage>
</organism>